<dbReference type="AlphaFoldDB" id="A0A7I8BN06"/>
<dbReference type="Pfam" id="PF18737">
    <property type="entry name" value="HEPN_MAE_28990"/>
    <property type="match status" value="1"/>
</dbReference>
<proteinExistence type="predicted"/>
<dbReference type="RefSeq" id="WP_180721021.1">
    <property type="nucleotide sequence ID" value="NZ_AP023174.1"/>
</dbReference>
<keyword evidence="3" id="KW-1185">Reference proteome</keyword>
<reference evidence="2 3" key="1">
    <citation type="journal article" date="2020" name="Genes (Basel)">
        <title>Genomic Comparison of Insect Gut Symbionts from Divergent Burkholderia Subclades.</title>
        <authorList>
            <person name="Takeshita K."/>
            <person name="Kikuchi Y."/>
        </authorList>
    </citation>
    <scope>NUCLEOTIDE SEQUENCE [LARGE SCALE GENOMIC DNA]</scope>
    <source>
        <strain evidence="2 3">PGU16</strain>
    </source>
</reference>
<sequence length="243" mass="27206">MNGVRTAFQERKNEIEAYFSLMETIERSLQIGVPVIKVGLEEHQVTPLQQRILYAGLYLHLYNLVESTTTLLISAVERAAMGMGDPPRTARELSTEMRKQWVRSFAKTHEDLSPEHRLERAMAVCNHLLGILPLELSITKGGGGNWDDDEIEGLAEKLGMTLTVPKAIYTAVKRPARDNKGPLKLVRDLRNKLAHGAISFSECGNDHSTGDLRKISDAVIDYLDAVINAFQQYITLEQYLATT</sequence>
<dbReference type="InterPro" id="IPR040788">
    <property type="entry name" value="HEPN_MAE_28990"/>
</dbReference>
<gene>
    <name evidence="2" type="ORF">PPGU16_31710</name>
</gene>
<accession>A0A7I8BN06</accession>
<dbReference type="Proteomes" id="UP000510888">
    <property type="component" value="Chromosome 1"/>
</dbReference>
<dbReference type="EMBL" id="AP023174">
    <property type="protein sequence ID" value="BCF90104.1"/>
    <property type="molecule type" value="Genomic_DNA"/>
</dbReference>
<evidence type="ECO:0000259" key="1">
    <source>
        <dbReference type="Pfam" id="PF18737"/>
    </source>
</evidence>
<feature type="domain" description="MAE-28990/MAE-18760-like HEPN" evidence="1">
    <location>
        <begin position="7"/>
        <end position="239"/>
    </location>
</feature>
<name>A0A7I8BN06_9BURK</name>
<evidence type="ECO:0000313" key="2">
    <source>
        <dbReference type="EMBL" id="BCF90104.1"/>
    </source>
</evidence>
<organism evidence="2 3">
    <name type="scientific">Paraburkholderia largidicola</name>
    <dbReference type="NCBI Taxonomy" id="3014751"/>
    <lineage>
        <taxon>Bacteria</taxon>
        <taxon>Pseudomonadati</taxon>
        <taxon>Pseudomonadota</taxon>
        <taxon>Betaproteobacteria</taxon>
        <taxon>Burkholderiales</taxon>
        <taxon>Burkholderiaceae</taxon>
        <taxon>Paraburkholderia</taxon>
    </lineage>
</organism>
<protein>
    <recommendedName>
        <fullName evidence="1">MAE-28990/MAE-18760-like HEPN domain-containing protein</fullName>
    </recommendedName>
</protein>
<dbReference type="KEGG" id="plad:PPGU16_31710"/>
<evidence type="ECO:0000313" key="3">
    <source>
        <dbReference type="Proteomes" id="UP000510888"/>
    </source>
</evidence>